<comment type="caution">
    <text evidence="1">The sequence shown here is derived from an EMBL/GenBank/DDBJ whole genome shotgun (WGS) entry which is preliminary data.</text>
</comment>
<gene>
    <name evidence="1" type="ORF">FTO68_06990</name>
</gene>
<evidence type="ECO:0000313" key="2">
    <source>
        <dbReference type="Proteomes" id="UP001524383"/>
    </source>
</evidence>
<dbReference type="AlphaFoldDB" id="A0ABD4TKC2"/>
<sequence>MPVEVDGRLVNTTTIQLDQPLENGGEKVIVRLKKRSKKTIKLTAPERFILDLAEKDLEELY</sequence>
<evidence type="ECO:0000313" key="1">
    <source>
        <dbReference type="EMBL" id="MCQ1538727.1"/>
    </source>
</evidence>
<name>A0ABD4TKC2_9EURY</name>
<dbReference type="RefSeq" id="WP_255332679.1">
    <property type="nucleotide sequence ID" value="NZ_VOTZ01000013.1"/>
</dbReference>
<dbReference type="Proteomes" id="UP001524383">
    <property type="component" value="Unassembled WGS sequence"/>
</dbReference>
<reference evidence="1 2" key="1">
    <citation type="submission" date="2019-08" db="EMBL/GenBank/DDBJ databases">
        <authorList>
            <person name="Chen S.-C."/>
            <person name="Lai M.-C."/>
            <person name="You Y.-T."/>
        </authorList>
    </citation>
    <scope>NUCLEOTIDE SEQUENCE [LARGE SCALE GENOMIC DNA]</scope>
    <source>
        <strain evidence="1 2">P2F9704a</strain>
    </source>
</reference>
<proteinExistence type="predicted"/>
<accession>A0ABD4TKC2</accession>
<protein>
    <submittedName>
        <fullName evidence="1">Uncharacterized protein</fullName>
    </submittedName>
</protein>
<keyword evidence="2" id="KW-1185">Reference proteome</keyword>
<dbReference type="EMBL" id="VOTZ01000013">
    <property type="protein sequence ID" value="MCQ1538727.1"/>
    <property type="molecule type" value="Genomic_DNA"/>
</dbReference>
<organism evidence="1 2">
    <name type="scientific">Methanocalculus taiwanensis</name>
    <dbReference type="NCBI Taxonomy" id="106207"/>
    <lineage>
        <taxon>Archaea</taxon>
        <taxon>Methanobacteriati</taxon>
        <taxon>Methanobacteriota</taxon>
        <taxon>Stenosarchaea group</taxon>
        <taxon>Methanomicrobia</taxon>
        <taxon>Methanomicrobiales</taxon>
        <taxon>Methanocalculaceae</taxon>
        <taxon>Methanocalculus</taxon>
    </lineage>
</organism>